<evidence type="ECO:0000256" key="1">
    <source>
        <dbReference type="SAM" id="Phobius"/>
    </source>
</evidence>
<keyword evidence="1" id="KW-0812">Transmembrane</keyword>
<name>A0ABU5PUL3_9XANT</name>
<keyword evidence="3" id="KW-1185">Reference proteome</keyword>
<protein>
    <submittedName>
        <fullName evidence="2">Uncharacterized protein</fullName>
    </submittedName>
</protein>
<comment type="caution">
    <text evidence="2">The sequence shown here is derived from an EMBL/GenBank/DDBJ whole genome shotgun (WGS) entry which is preliminary data.</text>
</comment>
<keyword evidence="1" id="KW-0472">Membrane</keyword>
<keyword evidence="1" id="KW-1133">Transmembrane helix</keyword>
<evidence type="ECO:0000313" key="2">
    <source>
        <dbReference type="EMBL" id="MEA5123296.1"/>
    </source>
</evidence>
<dbReference type="Proteomes" id="UP001303614">
    <property type="component" value="Unassembled WGS sequence"/>
</dbReference>
<feature type="transmembrane region" description="Helical" evidence="1">
    <location>
        <begin position="18"/>
        <end position="38"/>
    </location>
</feature>
<dbReference type="RefSeq" id="WP_275655080.1">
    <property type="nucleotide sequence ID" value="NZ_JAYFSN010000017.1"/>
</dbReference>
<evidence type="ECO:0000313" key="3">
    <source>
        <dbReference type="Proteomes" id="UP001303614"/>
    </source>
</evidence>
<organism evidence="2 3">
    <name type="scientific">Xanthomonas floridensis</name>
    <dbReference type="NCBI Taxonomy" id="1843580"/>
    <lineage>
        <taxon>Bacteria</taxon>
        <taxon>Pseudomonadati</taxon>
        <taxon>Pseudomonadota</taxon>
        <taxon>Gammaproteobacteria</taxon>
        <taxon>Lysobacterales</taxon>
        <taxon>Lysobacteraceae</taxon>
        <taxon>Xanthomonas</taxon>
    </lineage>
</organism>
<sequence>MADHWDRGLPPQRDPPGWLIATLCGLLLAALALIWITYTNTRI</sequence>
<proteinExistence type="predicted"/>
<reference evidence="2 3" key="1">
    <citation type="submission" date="2023-12" db="EMBL/GenBank/DDBJ databases">
        <title>Genome sequencing of Xanthomonas floridensis.</title>
        <authorList>
            <person name="Greer S."/>
            <person name="Harrison J."/>
            <person name="Grant M."/>
            <person name="Vicente J."/>
            <person name="Studholme D."/>
        </authorList>
    </citation>
    <scope>NUCLEOTIDE SEQUENCE [LARGE SCALE GENOMIC DNA]</scope>
    <source>
        <strain evidence="2 3">WHRI 8848</strain>
    </source>
</reference>
<dbReference type="EMBL" id="JAYFSO010000005">
    <property type="protein sequence ID" value="MEA5123296.1"/>
    <property type="molecule type" value="Genomic_DNA"/>
</dbReference>
<gene>
    <name evidence="2" type="ORF">VB146_05310</name>
</gene>
<accession>A0ABU5PUL3</accession>